<feature type="transmembrane region" description="Helical" evidence="1">
    <location>
        <begin position="749"/>
        <end position="770"/>
    </location>
</feature>
<dbReference type="Gene3D" id="2.60.40.10">
    <property type="entry name" value="Immunoglobulins"/>
    <property type="match status" value="1"/>
</dbReference>
<dbReference type="STRING" id="332977.SAMN05421740_10114"/>
<dbReference type="InterPro" id="IPR015943">
    <property type="entry name" value="WD40/YVTN_repeat-like_dom_sf"/>
</dbReference>
<evidence type="ECO:0000259" key="2">
    <source>
        <dbReference type="Pfam" id="PF06580"/>
    </source>
</evidence>
<reference evidence="5" key="1">
    <citation type="submission" date="2016-10" db="EMBL/GenBank/DDBJ databases">
        <authorList>
            <person name="Varghese N."/>
            <person name="Submissions S."/>
        </authorList>
    </citation>
    <scope>NUCLEOTIDE SEQUENCE [LARGE SCALE GENOMIC DNA]</scope>
    <source>
        <strain evidence="5">Jip14</strain>
    </source>
</reference>
<dbReference type="Pfam" id="PF07495">
    <property type="entry name" value="Y_Y_Y"/>
    <property type="match status" value="1"/>
</dbReference>
<name>A0A1H7EUS9_9SPHI</name>
<dbReference type="InterPro" id="IPR010559">
    <property type="entry name" value="Sig_transdc_His_kin_internal"/>
</dbReference>
<sequence>MKCLYSLIFALVCLSLHTTGQSIYREKRYTYFEGLPSNFIQHSFFNENHFLFCVGSKGLTMFDGYRFSPVERVSHQITAQFVKGDTLYFEDSQALKKVSVLNLSDEPITVQAKNYTDADPDNDHFHALYVDSKNRIWCHDFTQVKYVAPQGKLYTYPLFPDNKRLFNTVTFLEIAPDEVWIGTPAGIFLWTAASNRVFPHPNLNIHAILTTSMSLGPAGQVCLATTDKKLIWINPKEGSILTVLQSPHEETITGFIKHDESHLYSHSETTIWELHLRSGNFVPVHQFDQPILHVQMDSLSQQFWVGCSSGLIQLIPPRRGIRISRWDNQEGVRPAVVQSIVEDGESLLCLDNQGRLWRTTTNGDSWEQIYRNRENRTYTTLQQVDGKLLLLSNQGIFQWQNGNPVRLPIEPSATDIAPIKSILASTNEFWLLFPHNIVRYEWPSLRPISRPFKNQQSFWSDNLWNDIAVDGNGRVWLGGWVQKGYGIAYYDDRQETFVEVSDRHINPDHNKFVGDYYNRIFVSPYRPAILFTAFGGWNAVDHEGHIVQQIDATKYHFANNHLQGISEDSLGNVFFATAEGLHIYLPSRDKVDQISLWDGLPTNDLLHAYQVLQNKDIVLGIANGLVRITPKDMLSRTLSNRLAITKIMVNGLWRYPESDRIELNQRERNIMVYFSDLNYTDPNKVFYRYRISPADEWITIGNNPEISFNQLSPGDYTIDILCYDNLGFTQQKQLHISLIVPPTFVESKLFYGLLILLLIAFALAIHRYLLNRQRKEEAYKRQIKEREMQMLRAQMNPHFMFNTLNSINSYIIQNHSQDASRYLTSFSKLMRNILDNSTKQLIPLEKEIQTLRLYLELESVRLEHRFDYLIKMDSDLDLSNTCLPPMLIQPFVENAIWHGIATKKEQGTIALYFTSEEEGRLTVVISDDGIGRAKAKKQSFQKNLPSHGIKIVEERLLLHHPANRLEIHDLYDNEQQEPMGTKVILYIYFDLNYARNDY</sequence>
<dbReference type="InterPro" id="IPR013783">
    <property type="entry name" value="Ig-like_fold"/>
</dbReference>
<accession>A0A1H7EUS9</accession>
<dbReference type="InterPro" id="IPR036890">
    <property type="entry name" value="HATPase_C_sf"/>
</dbReference>
<dbReference type="PANTHER" id="PTHR34220">
    <property type="entry name" value="SENSOR HISTIDINE KINASE YPDA"/>
    <property type="match status" value="1"/>
</dbReference>
<dbReference type="AlphaFoldDB" id="A0A1H7EUS9"/>
<evidence type="ECO:0000256" key="1">
    <source>
        <dbReference type="SAM" id="Phobius"/>
    </source>
</evidence>
<dbReference type="GO" id="GO:0000155">
    <property type="term" value="F:phosphorelay sensor kinase activity"/>
    <property type="evidence" value="ECO:0007669"/>
    <property type="project" value="InterPro"/>
</dbReference>
<dbReference type="SUPFAM" id="SSF50998">
    <property type="entry name" value="Quinoprotein alcohol dehydrogenase-like"/>
    <property type="match status" value="1"/>
</dbReference>
<dbReference type="EMBL" id="FNZR01000001">
    <property type="protein sequence ID" value="SEK17656.1"/>
    <property type="molecule type" value="Genomic_DNA"/>
</dbReference>
<protein>
    <submittedName>
        <fullName evidence="4">Y_Y_Y domain-containing protein</fullName>
    </submittedName>
</protein>
<dbReference type="Pfam" id="PF06580">
    <property type="entry name" value="His_kinase"/>
    <property type="match status" value="1"/>
</dbReference>
<evidence type="ECO:0000313" key="4">
    <source>
        <dbReference type="EMBL" id="SEK17656.1"/>
    </source>
</evidence>
<evidence type="ECO:0000259" key="3">
    <source>
        <dbReference type="Pfam" id="PF07495"/>
    </source>
</evidence>
<keyword evidence="5" id="KW-1185">Reference proteome</keyword>
<keyword evidence="1" id="KW-0472">Membrane</keyword>
<dbReference type="InterPro" id="IPR050640">
    <property type="entry name" value="Bact_2-comp_sensor_kinase"/>
</dbReference>
<dbReference type="PANTHER" id="PTHR34220:SF7">
    <property type="entry name" value="SENSOR HISTIDINE KINASE YPDA"/>
    <property type="match status" value="1"/>
</dbReference>
<dbReference type="Proteomes" id="UP000198916">
    <property type="component" value="Unassembled WGS sequence"/>
</dbReference>
<keyword evidence="1" id="KW-0812">Transmembrane</keyword>
<gene>
    <name evidence="4" type="ORF">SAMN05421740_10114</name>
</gene>
<evidence type="ECO:0000313" key="5">
    <source>
        <dbReference type="Proteomes" id="UP000198916"/>
    </source>
</evidence>
<dbReference type="RefSeq" id="WP_090601808.1">
    <property type="nucleotide sequence ID" value="NZ_FNZR01000001.1"/>
</dbReference>
<keyword evidence="1" id="KW-1133">Transmembrane helix</keyword>
<feature type="domain" description="Signal transduction histidine kinase internal region" evidence="2">
    <location>
        <begin position="787"/>
        <end position="866"/>
    </location>
</feature>
<dbReference type="SUPFAM" id="SSF63829">
    <property type="entry name" value="Calcium-dependent phosphotriesterase"/>
    <property type="match status" value="1"/>
</dbReference>
<dbReference type="Gene3D" id="2.130.10.10">
    <property type="entry name" value="YVTN repeat-like/Quinoprotein amine dehydrogenase"/>
    <property type="match status" value="2"/>
</dbReference>
<dbReference type="OrthoDB" id="9809670at2"/>
<dbReference type="InterPro" id="IPR011047">
    <property type="entry name" value="Quinoprotein_ADH-like_sf"/>
</dbReference>
<dbReference type="SUPFAM" id="SSF55874">
    <property type="entry name" value="ATPase domain of HSP90 chaperone/DNA topoisomerase II/histidine kinase"/>
    <property type="match status" value="1"/>
</dbReference>
<dbReference type="GO" id="GO:0016020">
    <property type="term" value="C:membrane"/>
    <property type="evidence" value="ECO:0007669"/>
    <property type="project" value="InterPro"/>
</dbReference>
<dbReference type="Gene3D" id="3.30.565.10">
    <property type="entry name" value="Histidine kinase-like ATPase, C-terminal domain"/>
    <property type="match status" value="1"/>
</dbReference>
<organism evidence="4 5">
    <name type="scientific">Parapedobacter koreensis</name>
    <dbReference type="NCBI Taxonomy" id="332977"/>
    <lineage>
        <taxon>Bacteria</taxon>
        <taxon>Pseudomonadati</taxon>
        <taxon>Bacteroidota</taxon>
        <taxon>Sphingobacteriia</taxon>
        <taxon>Sphingobacteriales</taxon>
        <taxon>Sphingobacteriaceae</taxon>
        <taxon>Parapedobacter</taxon>
    </lineage>
</organism>
<dbReference type="InterPro" id="IPR011123">
    <property type="entry name" value="Y_Y_Y"/>
</dbReference>
<proteinExistence type="predicted"/>
<feature type="domain" description="Two component regulator three Y" evidence="3">
    <location>
        <begin position="678"/>
        <end position="733"/>
    </location>
</feature>